<proteinExistence type="predicted"/>
<dbReference type="AlphaFoldDB" id="A0A2A9D2V6"/>
<dbReference type="EMBL" id="PDJD01000001">
    <property type="protein sequence ID" value="PFG21037.1"/>
    <property type="molecule type" value="Genomic_DNA"/>
</dbReference>
<keyword evidence="1" id="KW-0732">Signal</keyword>
<dbReference type="InterPro" id="IPR006311">
    <property type="entry name" value="TAT_signal"/>
</dbReference>
<dbReference type="Proteomes" id="UP000224915">
    <property type="component" value="Unassembled WGS sequence"/>
</dbReference>
<sequence length="281" mass="28876">MPAIPTHSAAGEPRSPSRRAVLTTAAWSAPVVALAASAPAHASGSACPEGGYAYAYAYTGWTRTVTTTTSTKASGNATSVNGGPDVLISAVASALGSGVTFGATGLPGNVAVVKSVVNIVDGATSSEARPQLDTLGLGMNAPNMKSGQQVVFTFARPVTNLRFAIGDIDTDVNTPANGYFRDAVSLSSGFTWTTGYGPTVPTGATLPTTAWPGDGTLGNGWRIRDTGDGDYLTTGRREVRVTYPGPLTTFTLTYINQISDNSPIGNDQAVFVSPLYFDVPC</sequence>
<feature type="chain" id="PRO_5039125115" description="Alternate signal-mediated exported protein" evidence="1">
    <location>
        <begin position="43"/>
        <end position="281"/>
    </location>
</feature>
<evidence type="ECO:0000313" key="3">
    <source>
        <dbReference type="Proteomes" id="UP000224915"/>
    </source>
</evidence>
<organism evidence="2 3">
    <name type="scientific">Serinibacter salmoneus</name>
    <dbReference type="NCBI Taxonomy" id="556530"/>
    <lineage>
        <taxon>Bacteria</taxon>
        <taxon>Bacillati</taxon>
        <taxon>Actinomycetota</taxon>
        <taxon>Actinomycetes</taxon>
        <taxon>Micrococcales</taxon>
        <taxon>Beutenbergiaceae</taxon>
        <taxon>Serinibacter</taxon>
    </lineage>
</organism>
<gene>
    <name evidence="2" type="ORF">ATL40_2656</name>
</gene>
<feature type="signal peptide" evidence="1">
    <location>
        <begin position="1"/>
        <end position="42"/>
    </location>
</feature>
<evidence type="ECO:0000313" key="2">
    <source>
        <dbReference type="EMBL" id="PFG21037.1"/>
    </source>
</evidence>
<accession>A0A2A9D2V6</accession>
<dbReference type="PROSITE" id="PS51318">
    <property type="entry name" value="TAT"/>
    <property type="match status" value="1"/>
</dbReference>
<protein>
    <recommendedName>
        <fullName evidence="4">Alternate signal-mediated exported protein</fullName>
    </recommendedName>
</protein>
<evidence type="ECO:0000256" key="1">
    <source>
        <dbReference type="SAM" id="SignalP"/>
    </source>
</evidence>
<reference evidence="2 3" key="1">
    <citation type="submission" date="2017-10" db="EMBL/GenBank/DDBJ databases">
        <title>Sequencing the genomes of 1000 actinobacteria strains.</title>
        <authorList>
            <person name="Klenk H.-P."/>
        </authorList>
    </citation>
    <scope>NUCLEOTIDE SEQUENCE [LARGE SCALE GENOMIC DNA]</scope>
    <source>
        <strain evidence="2 3">DSM 21801</strain>
    </source>
</reference>
<comment type="caution">
    <text evidence="2">The sequence shown here is derived from an EMBL/GenBank/DDBJ whole genome shotgun (WGS) entry which is preliminary data.</text>
</comment>
<name>A0A2A9D2V6_9MICO</name>
<evidence type="ECO:0008006" key="4">
    <source>
        <dbReference type="Google" id="ProtNLM"/>
    </source>
</evidence>
<dbReference type="RefSeq" id="WP_098469934.1">
    <property type="nucleotide sequence ID" value="NZ_PDJD01000001.1"/>
</dbReference>
<keyword evidence="3" id="KW-1185">Reference proteome</keyword>
<dbReference type="OrthoDB" id="4861362at2"/>